<dbReference type="AlphaFoldDB" id="A0A939GV23"/>
<organism evidence="1 2">
    <name type="scientific">Comamonas denitrificans</name>
    <dbReference type="NCBI Taxonomy" id="117506"/>
    <lineage>
        <taxon>Bacteria</taxon>
        <taxon>Pseudomonadati</taxon>
        <taxon>Pseudomonadota</taxon>
        <taxon>Betaproteobacteria</taxon>
        <taxon>Burkholderiales</taxon>
        <taxon>Comamonadaceae</taxon>
        <taxon>Comamonas</taxon>
    </lineage>
</organism>
<dbReference type="RefSeq" id="WP_207575026.1">
    <property type="nucleotide sequence ID" value="NZ_JAFNME010000011.1"/>
</dbReference>
<name>A0A939GV23_9BURK</name>
<sequence length="73" mass="8098">MDLRYARALRDASTAWAQNHTTDAITLQELRRRAPQEEPTVKMVTAPSATQMALLQPQLAAYGNLGTKLNLFA</sequence>
<comment type="caution">
    <text evidence="1">The sequence shown here is derived from an EMBL/GenBank/DDBJ whole genome shotgun (WGS) entry which is preliminary data.</text>
</comment>
<evidence type="ECO:0000313" key="2">
    <source>
        <dbReference type="Proteomes" id="UP000664731"/>
    </source>
</evidence>
<proteinExistence type="predicted"/>
<gene>
    <name evidence="1" type="ORF">J1777_06625</name>
</gene>
<evidence type="ECO:0000313" key="1">
    <source>
        <dbReference type="EMBL" id="MBO1249507.1"/>
    </source>
</evidence>
<keyword evidence="2" id="KW-1185">Reference proteome</keyword>
<protein>
    <submittedName>
        <fullName evidence="1">Uncharacterized protein</fullName>
    </submittedName>
</protein>
<dbReference type="EMBL" id="JAFNME010000011">
    <property type="protein sequence ID" value="MBO1249507.1"/>
    <property type="molecule type" value="Genomic_DNA"/>
</dbReference>
<dbReference type="Proteomes" id="UP000664731">
    <property type="component" value="Unassembled WGS sequence"/>
</dbReference>
<accession>A0A939GV23</accession>
<reference evidence="1" key="1">
    <citation type="submission" date="2021-03" db="EMBL/GenBank/DDBJ databases">
        <title>Comamonas denitrificans.</title>
        <authorList>
            <person name="Finster K."/>
        </authorList>
    </citation>
    <scope>NUCLEOTIDE SEQUENCE</scope>
    <source>
        <strain evidence="1">MM2021_4</strain>
    </source>
</reference>